<evidence type="ECO:0000313" key="3">
    <source>
        <dbReference type="Proteomes" id="UP000265515"/>
    </source>
</evidence>
<accession>A0A388MFZ5</accession>
<comment type="caution">
    <text evidence="2">The sequence shown here is derived from an EMBL/GenBank/DDBJ whole genome shotgun (WGS) entry which is preliminary data.</text>
</comment>
<proteinExistence type="predicted"/>
<organism evidence="2 3">
    <name type="scientific">Chara braunii</name>
    <name type="common">Braun's stonewort</name>
    <dbReference type="NCBI Taxonomy" id="69332"/>
    <lineage>
        <taxon>Eukaryota</taxon>
        <taxon>Viridiplantae</taxon>
        <taxon>Streptophyta</taxon>
        <taxon>Charophyceae</taxon>
        <taxon>Charales</taxon>
        <taxon>Characeae</taxon>
        <taxon>Chara</taxon>
    </lineage>
</organism>
<evidence type="ECO:0000313" key="2">
    <source>
        <dbReference type="EMBL" id="GBG93470.1"/>
    </source>
</evidence>
<evidence type="ECO:0000256" key="1">
    <source>
        <dbReference type="SAM" id="MobiDB-lite"/>
    </source>
</evidence>
<feature type="compositionally biased region" description="Basic and acidic residues" evidence="1">
    <location>
        <begin position="101"/>
        <end position="111"/>
    </location>
</feature>
<feature type="compositionally biased region" description="Basic and acidic residues" evidence="1">
    <location>
        <begin position="174"/>
        <end position="193"/>
    </location>
</feature>
<gene>
    <name evidence="2" type="ORF">CBR_g71045</name>
</gene>
<dbReference type="Proteomes" id="UP000265515">
    <property type="component" value="Unassembled WGS sequence"/>
</dbReference>
<feature type="region of interest" description="Disordered" evidence="1">
    <location>
        <begin position="97"/>
        <end position="203"/>
    </location>
</feature>
<protein>
    <submittedName>
        <fullName evidence="2">Uncharacterized protein</fullName>
    </submittedName>
</protein>
<sequence>MGEFPRDDVEDDLRFDGTNLEDFVESLQLTAERGEWSEKEKRKQLIARSDKGEKEEVREIVEGSRTLKRITAKLWMTYTQVRQDRIKKERLQKKGLWIGREVTEPQGKEKDNEEEDNVPLKKLKNKARVSPKSSSKESEQAEGDKQEEEEAAEERKRSMGVSMVLRKKKLGKKRAIESGRKKVQERVSEKGEGVEEDEEGKEV</sequence>
<name>A0A388MFZ5_CHABU</name>
<feature type="compositionally biased region" description="Basic and acidic residues" evidence="1">
    <location>
        <begin position="134"/>
        <end position="144"/>
    </location>
</feature>
<feature type="compositionally biased region" description="Acidic residues" evidence="1">
    <location>
        <begin position="194"/>
        <end position="203"/>
    </location>
</feature>
<keyword evidence="3" id="KW-1185">Reference proteome</keyword>
<dbReference type="EMBL" id="BFEA01001889">
    <property type="protein sequence ID" value="GBG93470.1"/>
    <property type="molecule type" value="Genomic_DNA"/>
</dbReference>
<reference evidence="2 3" key="1">
    <citation type="journal article" date="2018" name="Cell">
        <title>The Chara Genome: Secondary Complexity and Implications for Plant Terrestrialization.</title>
        <authorList>
            <person name="Nishiyama T."/>
            <person name="Sakayama H."/>
            <person name="Vries J.D."/>
            <person name="Buschmann H."/>
            <person name="Saint-Marcoux D."/>
            <person name="Ullrich K.K."/>
            <person name="Haas F.B."/>
            <person name="Vanderstraeten L."/>
            <person name="Becker D."/>
            <person name="Lang D."/>
            <person name="Vosolsobe S."/>
            <person name="Rombauts S."/>
            <person name="Wilhelmsson P.K.I."/>
            <person name="Janitza P."/>
            <person name="Kern R."/>
            <person name="Heyl A."/>
            <person name="Rumpler F."/>
            <person name="Villalobos L.I.A.C."/>
            <person name="Clay J.M."/>
            <person name="Skokan R."/>
            <person name="Toyoda A."/>
            <person name="Suzuki Y."/>
            <person name="Kagoshima H."/>
            <person name="Schijlen E."/>
            <person name="Tajeshwar N."/>
            <person name="Catarino B."/>
            <person name="Hetherington A.J."/>
            <person name="Saltykova A."/>
            <person name="Bonnot C."/>
            <person name="Breuninger H."/>
            <person name="Symeonidi A."/>
            <person name="Radhakrishnan G.V."/>
            <person name="Van Nieuwerburgh F."/>
            <person name="Deforce D."/>
            <person name="Chang C."/>
            <person name="Karol K.G."/>
            <person name="Hedrich R."/>
            <person name="Ulvskov P."/>
            <person name="Glockner G."/>
            <person name="Delwiche C.F."/>
            <person name="Petrasek J."/>
            <person name="Van de Peer Y."/>
            <person name="Friml J."/>
            <person name="Beilby M."/>
            <person name="Dolan L."/>
            <person name="Kohara Y."/>
            <person name="Sugano S."/>
            <person name="Fujiyama A."/>
            <person name="Delaux P.-M."/>
            <person name="Quint M."/>
            <person name="TheiBen G."/>
            <person name="Hagemann M."/>
            <person name="Harholt J."/>
            <person name="Dunand C."/>
            <person name="Zachgo S."/>
            <person name="Langdale J."/>
            <person name="Maumus F."/>
            <person name="Straeten D.V.D."/>
            <person name="Gould S.B."/>
            <person name="Rensing S.A."/>
        </authorList>
    </citation>
    <scope>NUCLEOTIDE SEQUENCE [LARGE SCALE GENOMIC DNA]</scope>
    <source>
        <strain evidence="2 3">S276</strain>
    </source>
</reference>
<dbReference type="AlphaFoldDB" id="A0A388MFZ5"/>
<dbReference type="Gramene" id="GBG93470">
    <property type="protein sequence ID" value="GBG93470"/>
    <property type="gene ID" value="CBR_g71045"/>
</dbReference>